<dbReference type="InterPro" id="IPR050182">
    <property type="entry name" value="Cytochrome_P450_fam2"/>
</dbReference>
<dbReference type="Gene3D" id="1.10.630.10">
    <property type="entry name" value="Cytochrome P450"/>
    <property type="match status" value="1"/>
</dbReference>
<sequence>MINLLDIITSFTGVTTILLTLVLLLVIGYVISMQERSGIPPGPSYWPIVGNMFDMRGKRVGKRHKYYAELQEKYGDIFRIYFGNQLLVVLNDFESIEEAFVKQKDLFSSRPADKLWGIKQAVKDGKGVIWASGQEWKDARRMTVRALRDLGVGKTTLEDRIKEEANIVLDYITAREGKPFVVHDILMKATTNVISTVVFGKRYDYTDPDFLRIIQVIDMSFKSDMSFFTPVHRFPMLRFIPFLASKLLKVRNAFIKVKTFIVKHIEEHKKAFDQNDIKDFIDIHLDTCGKEGDSSVLSENNAKRVILDLFVAGSDTTATTLDWALLFMILHLDVQKKCQEEIASVVGDSRMIGWSDKSKLPYNEATLLEVQRIASIVPMAIPHTTEKDAVVKGFLIPQGSLVYANLYACHLDSRYWKEPLQFKPERFLDDTGTVSKQAAATLIPFSTGPRICAGEPLARMEIFLFFTNLLQRFSFSTSGREKPSTDGICGVSISTPEYAVVATPR</sequence>
<dbReference type="EMBL" id="JAZGQO010000011">
    <property type="protein sequence ID" value="KAK6173993.1"/>
    <property type="molecule type" value="Genomic_DNA"/>
</dbReference>
<evidence type="ECO:0000256" key="11">
    <source>
        <dbReference type="ARBA" id="ARBA00023033"/>
    </source>
</evidence>
<evidence type="ECO:0000256" key="20">
    <source>
        <dbReference type="ARBA" id="ARBA00044342"/>
    </source>
</evidence>
<dbReference type="PANTHER" id="PTHR24300">
    <property type="entry name" value="CYTOCHROME P450 508A4-RELATED"/>
    <property type="match status" value="1"/>
</dbReference>
<keyword evidence="25" id="KW-1185">Reference proteome</keyword>
<keyword evidence="5 21" id="KW-0349">Heme</keyword>
<dbReference type="SUPFAM" id="SSF48264">
    <property type="entry name" value="Cytochrome P450"/>
    <property type="match status" value="1"/>
</dbReference>
<dbReference type="GO" id="GO:0008289">
    <property type="term" value="F:lipid binding"/>
    <property type="evidence" value="ECO:0007669"/>
    <property type="project" value="UniProtKB-KW"/>
</dbReference>
<protein>
    <recommendedName>
        <fullName evidence="15">Steroid 21-hydroxylase</fullName>
        <ecNumber evidence="14">1.14.14.16</ecNumber>
    </recommendedName>
    <alternativeName>
        <fullName evidence="19">21-OHase</fullName>
    </alternativeName>
    <alternativeName>
        <fullName evidence="16">Cytochrome P-450c21</fullName>
    </alternativeName>
    <alternativeName>
        <fullName evidence="20">Cytochrome P450 21</fullName>
    </alternativeName>
    <alternativeName>
        <fullName evidence="18">Cytochrome P450 XXI</fullName>
    </alternativeName>
    <alternativeName>
        <fullName evidence="17">Cytochrome P450-C21</fullName>
    </alternativeName>
</protein>
<gene>
    <name evidence="24" type="ORF">SNE40_017353</name>
</gene>
<evidence type="ECO:0000256" key="7">
    <source>
        <dbReference type="ARBA" id="ARBA00022824"/>
    </source>
</evidence>
<evidence type="ECO:0000313" key="24">
    <source>
        <dbReference type="EMBL" id="KAK6173993.1"/>
    </source>
</evidence>
<evidence type="ECO:0000256" key="9">
    <source>
        <dbReference type="ARBA" id="ARBA00023002"/>
    </source>
</evidence>
<keyword evidence="23" id="KW-0812">Transmembrane</keyword>
<evidence type="ECO:0000256" key="23">
    <source>
        <dbReference type="SAM" id="Phobius"/>
    </source>
</evidence>
<dbReference type="GO" id="GO:0008202">
    <property type="term" value="P:steroid metabolic process"/>
    <property type="evidence" value="ECO:0007669"/>
    <property type="project" value="UniProtKB-ARBA"/>
</dbReference>
<keyword evidence="13 23" id="KW-0472">Membrane</keyword>
<dbReference type="FunFam" id="1.10.630.10:FF:000049">
    <property type="entry name" value="steroid 21-hydroxylase isoform X1"/>
    <property type="match status" value="1"/>
</dbReference>
<keyword evidence="8" id="KW-0492">Microsome</keyword>
<evidence type="ECO:0000256" key="12">
    <source>
        <dbReference type="ARBA" id="ARBA00023121"/>
    </source>
</evidence>
<comment type="similarity">
    <text evidence="4 22">Belongs to the cytochrome P450 family.</text>
</comment>
<dbReference type="InterPro" id="IPR002401">
    <property type="entry name" value="Cyt_P450_E_grp-I"/>
</dbReference>
<dbReference type="AlphaFoldDB" id="A0AAN8JH44"/>
<keyword evidence="9 22" id="KW-0560">Oxidoreductase</keyword>
<dbReference type="Pfam" id="PF00067">
    <property type="entry name" value="p450"/>
    <property type="match status" value="1"/>
</dbReference>
<keyword evidence="7" id="KW-0256">Endoplasmic reticulum</keyword>
<reference evidence="24 25" key="1">
    <citation type="submission" date="2024-01" db="EMBL/GenBank/DDBJ databases">
        <title>The genome of the rayed Mediterranean limpet Patella caerulea (Linnaeus, 1758).</title>
        <authorList>
            <person name="Anh-Thu Weber A."/>
            <person name="Halstead-Nussloch G."/>
        </authorList>
    </citation>
    <scope>NUCLEOTIDE SEQUENCE [LARGE SCALE GENOMIC DNA]</scope>
    <source>
        <strain evidence="24">AATW-2023a</strain>
        <tissue evidence="24">Whole specimen</tissue>
    </source>
</reference>
<keyword evidence="10 21" id="KW-0408">Iron</keyword>
<keyword evidence="12" id="KW-0446">Lipid-binding</keyword>
<evidence type="ECO:0000256" key="6">
    <source>
        <dbReference type="ARBA" id="ARBA00022723"/>
    </source>
</evidence>
<evidence type="ECO:0000256" key="2">
    <source>
        <dbReference type="ARBA" id="ARBA00004524"/>
    </source>
</evidence>
<evidence type="ECO:0000256" key="1">
    <source>
        <dbReference type="ARBA" id="ARBA00004184"/>
    </source>
</evidence>
<evidence type="ECO:0000256" key="5">
    <source>
        <dbReference type="ARBA" id="ARBA00022617"/>
    </source>
</evidence>
<proteinExistence type="inferred from homology"/>
<dbReference type="GO" id="GO:0005789">
    <property type="term" value="C:endoplasmic reticulum membrane"/>
    <property type="evidence" value="ECO:0007669"/>
    <property type="project" value="UniProtKB-SubCell"/>
</dbReference>
<dbReference type="GO" id="GO:0005506">
    <property type="term" value="F:iron ion binding"/>
    <property type="evidence" value="ECO:0007669"/>
    <property type="project" value="InterPro"/>
</dbReference>
<comment type="caution">
    <text evidence="24">The sequence shown here is derived from an EMBL/GenBank/DDBJ whole genome shotgun (WGS) entry which is preliminary data.</text>
</comment>
<evidence type="ECO:0000313" key="25">
    <source>
        <dbReference type="Proteomes" id="UP001347796"/>
    </source>
</evidence>
<keyword evidence="11 22" id="KW-0503">Monooxygenase</keyword>
<evidence type="ECO:0000256" key="8">
    <source>
        <dbReference type="ARBA" id="ARBA00022848"/>
    </source>
</evidence>
<accession>A0AAN8JH44</accession>
<name>A0AAN8JH44_PATCE</name>
<feature type="binding site" description="axial binding residue" evidence="21">
    <location>
        <position position="452"/>
    </location>
    <ligand>
        <name>heme</name>
        <dbReference type="ChEBI" id="CHEBI:30413"/>
    </ligand>
    <ligandPart>
        <name>Fe</name>
        <dbReference type="ChEBI" id="CHEBI:18248"/>
    </ligandPart>
</feature>
<comment type="subcellular location">
    <subcellularLocation>
        <location evidence="1">Endomembrane system</location>
        <topology evidence="1">Peripheral membrane protein</topology>
    </subcellularLocation>
    <subcellularLocation>
        <location evidence="3">Endoplasmic reticulum membrane</location>
    </subcellularLocation>
    <subcellularLocation>
        <location evidence="2">Microsome membrane</location>
    </subcellularLocation>
</comment>
<evidence type="ECO:0000256" key="21">
    <source>
        <dbReference type="PIRSR" id="PIRSR602401-1"/>
    </source>
</evidence>
<evidence type="ECO:0000256" key="4">
    <source>
        <dbReference type="ARBA" id="ARBA00010617"/>
    </source>
</evidence>
<evidence type="ECO:0000256" key="22">
    <source>
        <dbReference type="RuleBase" id="RU000461"/>
    </source>
</evidence>
<evidence type="ECO:0000256" key="19">
    <source>
        <dbReference type="ARBA" id="ARBA00044304"/>
    </source>
</evidence>
<dbReference type="GO" id="GO:0020037">
    <property type="term" value="F:heme binding"/>
    <property type="evidence" value="ECO:0007669"/>
    <property type="project" value="InterPro"/>
</dbReference>
<comment type="cofactor">
    <cofactor evidence="21">
        <name>heme</name>
        <dbReference type="ChEBI" id="CHEBI:30413"/>
    </cofactor>
</comment>
<dbReference type="PRINTS" id="PR00463">
    <property type="entry name" value="EP450I"/>
</dbReference>
<evidence type="ECO:0000256" key="10">
    <source>
        <dbReference type="ARBA" id="ARBA00023004"/>
    </source>
</evidence>
<keyword evidence="6 21" id="KW-0479">Metal-binding</keyword>
<keyword evidence="23" id="KW-1133">Transmembrane helix</keyword>
<dbReference type="GO" id="GO:0004509">
    <property type="term" value="F:steroid 21-monooxygenase activity"/>
    <property type="evidence" value="ECO:0007669"/>
    <property type="project" value="UniProtKB-EC"/>
</dbReference>
<evidence type="ECO:0000256" key="16">
    <source>
        <dbReference type="ARBA" id="ARBA00044217"/>
    </source>
</evidence>
<evidence type="ECO:0000256" key="18">
    <source>
        <dbReference type="ARBA" id="ARBA00044282"/>
    </source>
</evidence>
<dbReference type="EC" id="1.14.14.16" evidence="14"/>
<dbReference type="InterPro" id="IPR036396">
    <property type="entry name" value="Cyt_P450_sf"/>
</dbReference>
<dbReference type="Proteomes" id="UP001347796">
    <property type="component" value="Unassembled WGS sequence"/>
</dbReference>
<dbReference type="InterPro" id="IPR001128">
    <property type="entry name" value="Cyt_P450"/>
</dbReference>
<organism evidence="24 25">
    <name type="scientific">Patella caerulea</name>
    <name type="common">Rayed Mediterranean limpet</name>
    <dbReference type="NCBI Taxonomy" id="87958"/>
    <lineage>
        <taxon>Eukaryota</taxon>
        <taxon>Metazoa</taxon>
        <taxon>Spiralia</taxon>
        <taxon>Lophotrochozoa</taxon>
        <taxon>Mollusca</taxon>
        <taxon>Gastropoda</taxon>
        <taxon>Patellogastropoda</taxon>
        <taxon>Patelloidea</taxon>
        <taxon>Patellidae</taxon>
        <taxon>Patella</taxon>
    </lineage>
</organism>
<dbReference type="PROSITE" id="PS00086">
    <property type="entry name" value="CYTOCHROME_P450"/>
    <property type="match status" value="1"/>
</dbReference>
<evidence type="ECO:0000256" key="17">
    <source>
        <dbReference type="ARBA" id="ARBA00044265"/>
    </source>
</evidence>
<evidence type="ECO:0000256" key="15">
    <source>
        <dbReference type="ARBA" id="ARBA00044116"/>
    </source>
</evidence>
<evidence type="ECO:0000256" key="14">
    <source>
        <dbReference type="ARBA" id="ARBA00044040"/>
    </source>
</evidence>
<dbReference type="InterPro" id="IPR017972">
    <property type="entry name" value="Cyt_P450_CS"/>
</dbReference>
<dbReference type="GO" id="GO:0008610">
    <property type="term" value="P:lipid biosynthetic process"/>
    <property type="evidence" value="ECO:0007669"/>
    <property type="project" value="UniProtKB-ARBA"/>
</dbReference>
<evidence type="ECO:0000256" key="3">
    <source>
        <dbReference type="ARBA" id="ARBA00004586"/>
    </source>
</evidence>
<evidence type="ECO:0000256" key="13">
    <source>
        <dbReference type="ARBA" id="ARBA00023136"/>
    </source>
</evidence>
<feature type="transmembrane region" description="Helical" evidence="23">
    <location>
        <begin position="7"/>
        <end position="31"/>
    </location>
</feature>
<dbReference type="PRINTS" id="PR00385">
    <property type="entry name" value="P450"/>
</dbReference>